<organism evidence="1 2">
    <name type="scientific">Ottowia flava</name>
    <dbReference type="NCBI Taxonomy" id="2675430"/>
    <lineage>
        <taxon>Bacteria</taxon>
        <taxon>Pseudomonadati</taxon>
        <taxon>Pseudomonadota</taxon>
        <taxon>Betaproteobacteria</taxon>
        <taxon>Burkholderiales</taxon>
        <taxon>Comamonadaceae</taxon>
        <taxon>Ottowia</taxon>
    </lineage>
</organism>
<gene>
    <name evidence="1" type="ORF">ACFSF0_11265</name>
</gene>
<dbReference type="EMBL" id="JBHUEJ010000021">
    <property type="protein sequence ID" value="MFD1711191.1"/>
    <property type="molecule type" value="Genomic_DNA"/>
</dbReference>
<name>A0ABW4KWN8_9BURK</name>
<evidence type="ECO:0000313" key="2">
    <source>
        <dbReference type="Proteomes" id="UP001597304"/>
    </source>
</evidence>
<dbReference type="RefSeq" id="WP_187265731.1">
    <property type="nucleotide sequence ID" value="NZ_JBHUEJ010000021.1"/>
</dbReference>
<sequence>MGQSRERLAARLIGFFAGTHRPPASPAVPVLSPATVLPRLPTGRWEHHGAFRQHERPS</sequence>
<evidence type="ECO:0000313" key="1">
    <source>
        <dbReference type="EMBL" id="MFD1711191.1"/>
    </source>
</evidence>
<dbReference type="Proteomes" id="UP001597304">
    <property type="component" value="Unassembled WGS sequence"/>
</dbReference>
<accession>A0ABW4KWN8</accession>
<reference evidence="2" key="1">
    <citation type="journal article" date="2019" name="Int. J. Syst. Evol. Microbiol.">
        <title>The Global Catalogue of Microorganisms (GCM) 10K type strain sequencing project: providing services to taxonomists for standard genome sequencing and annotation.</title>
        <authorList>
            <consortium name="The Broad Institute Genomics Platform"/>
            <consortium name="The Broad Institute Genome Sequencing Center for Infectious Disease"/>
            <person name="Wu L."/>
            <person name="Ma J."/>
        </authorList>
    </citation>
    <scope>NUCLEOTIDE SEQUENCE [LARGE SCALE GENOMIC DNA]</scope>
    <source>
        <strain evidence="2">LMG 29247</strain>
    </source>
</reference>
<comment type="caution">
    <text evidence="1">The sequence shown here is derived from an EMBL/GenBank/DDBJ whole genome shotgun (WGS) entry which is preliminary data.</text>
</comment>
<proteinExistence type="predicted"/>
<protein>
    <submittedName>
        <fullName evidence="1">Uncharacterized protein</fullName>
    </submittedName>
</protein>
<keyword evidence="2" id="KW-1185">Reference proteome</keyword>